<dbReference type="InterPro" id="IPR044031">
    <property type="entry name" value="TssC1_N"/>
</dbReference>
<proteinExistence type="predicted"/>
<dbReference type="OrthoDB" id="9764000at2"/>
<reference evidence="3 4" key="1">
    <citation type="submission" date="2016-10" db="EMBL/GenBank/DDBJ databases">
        <authorList>
            <person name="de Groot N.N."/>
        </authorList>
    </citation>
    <scope>NUCLEOTIDE SEQUENCE [LARGE SCALE GENOMIC DNA]</scope>
    <source>
        <strain evidence="3 4">DSM 6059</strain>
    </source>
</reference>
<evidence type="ECO:0000259" key="1">
    <source>
        <dbReference type="Pfam" id="PF05943"/>
    </source>
</evidence>
<evidence type="ECO:0000313" key="4">
    <source>
        <dbReference type="Proteomes" id="UP000198862"/>
    </source>
</evidence>
<dbReference type="EMBL" id="FOLO01000005">
    <property type="protein sequence ID" value="SFC12443.1"/>
    <property type="molecule type" value="Genomic_DNA"/>
</dbReference>
<dbReference type="PANTHER" id="PTHR35565">
    <property type="entry name" value="CYTOPLASMIC PROTEIN-RELATED"/>
    <property type="match status" value="1"/>
</dbReference>
<dbReference type="RefSeq" id="WP_091980709.1">
    <property type="nucleotide sequence ID" value="NZ_FOLO01000005.1"/>
</dbReference>
<organism evidence="3 4">
    <name type="scientific">Pseudoalteromonas denitrificans DSM 6059</name>
    <dbReference type="NCBI Taxonomy" id="1123010"/>
    <lineage>
        <taxon>Bacteria</taxon>
        <taxon>Pseudomonadati</taxon>
        <taxon>Pseudomonadota</taxon>
        <taxon>Gammaproteobacteria</taxon>
        <taxon>Alteromonadales</taxon>
        <taxon>Pseudoalteromonadaceae</taxon>
        <taxon>Pseudoalteromonas</taxon>
    </lineage>
</organism>
<name>A0A1I1GTA3_9GAMM</name>
<dbReference type="InterPro" id="IPR010269">
    <property type="entry name" value="T6SS_TssC-like"/>
</dbReference>
<accession>A0A1I1GTA3</accession>
<dbReference type="Proteomes" id="UP000198862">
    <property type="component" value="Unassembled WGS sequence"/>
</dbReference>
<dbReference type="InterPro" id="IPR044032">
    <property type="entry name" value="TssC1_C"/>
</dbReference>
<keyword evidence="4" id="KW-1185">Reference proteome</keyword>
<sequence>MNNIDGLKALNSIQSNDKNYLPKAIKVIADAYSSQINTSDQFKALIVQLIANIDTALSKQMSLILQNPHFEELEARWRGIQNLVSVPFNKQRIKIKCLDYDWQAVSNDVNLSSELKRTQLYNKIGNNELNTLGGEPFGLVVVDHCVSAEINDYSGYDDIYTLELLGALGQHCLCPFILSPDESFFGESDGKWFSDINRVKKIIEGPDYLSWQKLREVASSRFIGLTLPKLKLREEYENYSCGFVLNEVSNRKHQGLYGNAHFAFASTIIREFNRISWFGFMKSRWNDRLQGAVLNLPETCKNHLWYQPSPKVRLFGNIAQFYAKQGFIPLAHSPLTTKYYFMDNHSVWAGQHHKDDKVLSLIQTTLICCRIAHYLKVQIRELLGSFVSAGECEQHLSKWLSKYVSNVSSANDETLAKYPLRSAKVTVHEADNSTGEYFCEVAMQPQYQFDMFAGQILLTTDLTEGK</sequence>
<evidence type="ECO:0000313" key="3">
    <source>
        <dbReference type="EMBL" id="SFC12443.1"/>
    </source>
</evidence>
<dbReference type="PANTHER" id="PTHR35565:SF1">
    <property type="entry name" value="TYPE VI SECRETION SYSTEM CONTRACTILE SHEATH LARGE SUBUNIT"/>
    <property type="match status" value="1"/>
</dbReference>
<dbReference type="STRING" id="1123010.SAMN02745724_00948"/>
<gene>
    <name evidence="3" type="ORF">SAMN02745724_00948</name>
</gene>
<feature type="domain" description="TssC1 N-terminal" evidence="1">
    <location>
        <begin position="48"/>
        <end position="347"/>
    </location>
</feature>
<feature type="domain" description="TssC1 C-terminal" evidence="2">
    <location>
        <begin position="354"/>
        <end position="462"/>
    </location>
</feature>
<dbReference type="AlphaFoldDB" id="A0A1I1GTA3"/>
<dbReference type="Pfam" id="PF05943">
    <property type="entry name" value="VipB"/>
    <property type="match status" value="1"/>
</dbReference>
<protein>
    <submittedName>
        <fullName evidence="3">Type VI secretion system protein ImpD</fullName>
    </submittedName>
</protein>
<dbReference type="Pfam" id="PF18945">
    <property type="entry name" value="VipB_2"/>
    <property type="match status" value="1"/>
</dbReference>
<evidence type="ECO:0000259" key="2">
    <source>
        <dbReference type="Pfam" id="PF18945"/>
    </source>
</evidence>